<keyword evidence="8" id="KW-1185">Reference proteome</keyword>
<evidence type="ECO:0000256" key="3">
    <source>
        <dbReference type="ARBA" id="ARBA00023004"/>
    </source>
</evidence>
<keyword evidence="2 4" id="KW-0479">Metal-binding</keyword>
<feature type="signal peptide" evidence="5">
    <location>
        <begin position="1"/>
        <end position="29"/>
    </location>
</feature>
<accession>A0ABN6VDY3</accession>
<dbReference type="RefSeq" id="WP_281930801.1">
    <property type="nucleotide sequence ID" value="NZ_AP027142.1"/>
</dbReference>
<dbReference type="EMBL" id="AP027142">
    <property type="protein sequence ID" value="BDV33397.1"/>
    <property type="molecule type" value="Genomic_DNA"/>
</dbReference>
<proteinExistence type="predicted"/>
<evidence type="ECO:0000256" key="4">
    <source>
        <dbReference type="PROSITE-ProRule" id="PRU00433"/>
    </source>
</evidence>
<dbReference type="PANTHER" id="PTHR30600:SF9">
    <property type="entry name" value="BLR7738 PROTEIN"/>
    <property type="match status" value="1"/>
</dbReference>
<evidence type="ECO:0000313" key="7">
    <source>
        <dbReference type="EMBL" id="BDV33397.1"/>
    </source>
</evidence>
<evidence type="ECO:0000256" key="5">
    <source>
        <dbReference type="SAM" id="SignalP"/>
    </source>
</evidence>
<name>A0ABN6VDY3_9HYPH</name>
<organism evidence="7 8">
    <name type="scientific">Methylocystis iwaonis</name>
    <dbReference type="NCBI Taxonomy" id="2885079"/>
    <lineage>
        <taxon>Bacteria</taxon>
        <taxon>Pseudomonadati</taxon>
        <taxon>Pseudomonadota</taxon>
        <taxon>Alphaproteobacteria</taxon>
        <taxon>Hyphomicrobiales</taxon>
        <taxon>Methylocystaceae</taxon>
        <taxon>Methylocystis</taxon>
    </lineage>
</organism>
<dbReference type="PROSITE" id="PS51007">
    <property type="entry name" value="CYTC"/>
    <property type="match status" value="1"/>
</dbReference>
<dbReference type="PANTHER" id="PTHR30600">
    <property type="entry name" value="CYTOCHROME C PEROXIDASE-RELATED"/>
    <property type="match status" value="1"/>
</dbReference>
<evidence type="ECO:0000313" key="8">
    <source>
        <dbReference type="Proteomes" id="UP001317629"/>
    </source>
</evidence>
<reference evidence="7 8" key="1">
    <citation type="journal article" date="2023" name="Int. J. Syst. Evol. Microbiol.">
        <title>Methylocystis iwaonis sp. nov., a type II methane-oxidizing bacterium from surface soil of a rice paddy field in Japan, and emended description of the genus Methylocystis (ex Whittenbury et al. 1970) Bowman et al. 1993.</title>
        <authorList>
            <person name="Kaise H."/>
            <person name="Sawadogo J.B."/>
            <person name="Alam M.S."/>
            <person name="Ueno C."/>
            <person name="Dianou D."/>
            <person name="Shinjo R."/>
            <person name="Asakawa S."/>
        </authorList>
    </citation>
    <scope>NUCLEOTIDE SEQUENCE [LARGE SCALE GENOMIC DNA]</scope>
    <source>
        <strain evidence="7 8">SS37A-Re</strain>
    </source>
</reference>
<dbReference type="InterPro" id="IPR036909">
    <property type="entry name" value="Cyt_c-like_dom_sf"/>
</dbReference>
<evidence type="ECO:0000256" key="2">
    <source>
        <dbReference type="ARBA" id="ARBA00022723"/>
    </source>
</evidence>
<dbReference type="Pfam" id="PF21419">
    <property type="entry name" value="RoxA-like_Cyt-c"/>
    <property type="match status" value="1"/>
</dbReference>
<sequence>MSKYDRFMSSIATLGAASLLTLTSVSPSAAEVTYANQGSQWTQASRNDFYTRDQGARIIPFDWFKALKRADGTGFLDDSMARYGYLPNSESPTPGLPVGFLTASEGGVRTLSMTCSGCHVRQINVQGASWRIDGGPALSDFQAFLADLDTAVDKILTDSAAFDAFAKAVGAQSPHAHKQLHDDVEAWFKPYHTLMARALPTPGWGVGRADAVSMIFNRVAGLDIGHPPLRIIEENIARADAPVRYPFVWNAPIQDITQWPGFAKNGDDILGLARNVGEVYGVFGVYRPSKILPDVNIVDYLNESSLNFAGLQQLEFLLKKIDPPKWPWKLDGDLIKQGKAIYEKDCASGCHAETAGDPRLCNPNTWATPLQDVETDSREYKILGREADTGVLEGAFIPLVPGADTPLKPKDKIFSILGVSVIGSILEAPLHFGLDVFKPIVDACIQRDSRSPQQLQTLINSQIKTALQNLYAKPQQAPQFKYEARVMKGIWAVAPYLHNGSVPTLADLLKPAAERPASFKVGVNYDIENVGLAKDQPGLSSTYTADDCSKRDSGNSRCGHEFGTKLAPDEKKALLEYLKSL</sequence>
<dbReference type="Gene3D" id="1.10.760.10">
    <property type="entry name" value="Cytochrome c-like domain"/>
    <property type="match status" value="1"/>
</dbReference>
<feature type="chain" id="PRO_5046648494" description="Cytochrome c domain-containing protein" evidence="5">
    <location>
        <begin position="30"/>
        <end position="581"/>
    </location>
</feature>
<dbReference type="InterPro" id="IPR009056">
    <property type="entry name" value="Cyt_c-like_dom"/>
</dbReference>
<gene>
    <name evidence="7" type="ORF">SS37A_09260</name>
</gene>
<feature type="domain" description="Cytochrome c" evidence="6">
    <location>
        <begin position="102"/>
        <end position="192"/>
    </location>
</feature>
<dbReference type="NCBIfam" id="NF040606">
    <property type="entry name" value="CytoC_perox"/>
    <property type="match status" value="1"/>
</dbReference>
<keyword evidence="3 4" id="KW-0408">Iron</keyword>
<dbReference type="InterPro" id="IPR051395">
    <property type="entry name" value="Cytochrome_c_Peroxidase/MauG"/>
</dbReference>
<protein>
    <recommendedName>
        <fullName evidence="6">Cytochrome c domain-containing protein</fullName>
    </recommendedName>
</protein>
<keyword evidence="1 4" id="KW-0349">Heme</keyword>
<evidence type="ECO:0000256" key="1">
    <source>
        <dbReference type="ARBA" id="ARBA00022617"/>
    </source>
</evidence>
<dbReference type="Proteomes" id="UP001317629">
    <property type="component" value="Chromosome"/>
</dbReference>
<dbReference type="SUPFAM" id="SSF46626">
    <property type="entry name" value="Cytochrome c"/>
    <property type="match status" value="1"/>
</dbReference>
<evidence type="ECO:0000259" key="6">
    <source>
        <dbReference type="PROSITE" id="PS51007"/>
    </source>
</evidence>
<dbReference type="InterPro" id="IPR047758">
    <property type="entry name" value="CytoC_perox"/>
</dbReference>
<keyword evidence="5" id="KW-0732">Signal</keyword>